<proteinExistence type="inferred from homology"/>
<dbReference type="SMART" id="SM00543">
    <property type="entry name" value="MIF4G"/>
    <property type="match status" value="1"/>
</dbReference>
<name>A0AAD7SDL0_9TELE</name>
<dbReference type="Proteomes" id="UP001221898">
    <property type="component" value="Unassembled WGS sequence"/>
</dbReference>
<dbReference type="EMBL" id="JAINUG010000083">
    <property type="protein sequence ID" value="KAJ8399426.1"/>
    <property type="molecule type" value="Genomic_DNA"/>
</dbReference>
<reference evidence="6" key="1">
    <citation type="journal article" date="2023" name="Science">
        <title>Genome structures resolve the early diversification of teleost fishes.</title>
        <authorList>
            <person name="Parey E."/>
            <person name="Louis A."/>
            <person name="Montfort J."/>
            <person name="Bouchez O."/>
            <person name="Roques C."/>
            <person name="Iampietro C."/>
            <person name="Lluch J."/>
            <person name="Castinel A."/>
            <person name="Donnadieu C."/>
            <person name="Desvignes T."/>
            <person name="Floi Bucao C."/>
            <person name="Jouanno E."/>
            <person name="Wen M."/>
            <person name="Mejri S."/>
            <person name="Dirks R."/>
            <person name="Jansen H."/>
            <person name="Henkel C."/>
            <person name="Chen W.J."/>
            <person name="Zahm M."/>
            <person name="Cabau C."/>
            <person name="Klopp C."/>
            <person name="Thompson A.W."/>
            <person name="Robinson-Rechavi M."/>
            <person name="Braasch I."/>
            <person name="Lecointre G."/>
            <person name="Bobe J."/>
            <person name="Postlethwait J.H."/>
            <person name="Berthelot C."/>
            <person name="Roest Crollius H."/>
            <person name="Guiguen Y."/>
        </authorList>
    </citation>
    <scope>NUCLEOTIDE SEQUENCE</scope>
    <source>
        <strain evidence="6">NC1722</strain>
    </source>
</reference>
<accession>A0AAD7SDL0</accession>
<feature type="region of interest" description="Disordered" evidence="4">
    <location>
        <begin position="107"/>
        <end position="137"/>
    </location>
</feature>
<protein>
    <recommendedName>
        <fullName evidence="5">MI domain-containing protein</fullName>
    </recommendedName>
</protein>
<keyword evidence="7" id="KW-1185">Reference proteome</keyword>
<evidence type="ECO:0000313" key="6">
    <source>
        <dbReference type="EMBL" id="KAJ8399426.1"/>
    </source>
</evidence>
<dbReference type="Gene3D" id="1.25.40.180">
    <property type="match status" value="2"/>
</dbReference>
<dbReference type="Pfam" id="PF02854">
    <property type="entry name" value="MIF4G"/>
    <property type="match status" value="1"/>
</dbReference>
<comment type="similarity">
    <text evidence="1">Belongs to the eukaryotic initiation factor 4G family.</text>
</comment>
<dbReference type="InterPro" id="IPR003890">
    <property type="entry name" value="MIF4G-like_typ-3"/>
</dbReference>
<dbReference type="PANTHER" id="PTHR23253">
    <property type="entry name" value="EUKARYOTIC TRANSLATION INITIATION FACTOR 4 GAMMA"/>
    <property type="match status" value="1"/>
</dbReference>
<evidence type="ECO:0000259" key="5">
    <source>
        <dbReference type="PROSITE" id="PS51366"/>
    </source>
</evidence>
<dbReference type="SUPFAM" id="SSF48371">
    <property type="entry name" value="ARM repeat"/>
    <property type="match status" value="2"/>
</dbReference>
<evidence type="ECO:0000256" key="2">
    <source>
        <dbReference type="ARBA" id="ARBA00022540"/>
    </source>
</evidence>
<gene>
    <name evidence="6" type="ORF">AAFF_G00411380</name>
</gene>
<evidence type="ECO:0000256" key="1">
    <source>
        <dbReference type="ARBA" id="ARBA00005775"/>
    </source>
</evidence>
<dbReference type="FunFam" id="1.25.40.180:FF:000003">
    <property type="entry name" value="Putative eukaryotic translation initiation factor 4 gamma 1"/>
    <property type="match status" value="1"/>
</dbReference>
<keyword evidence="3" id="KW-0648">Protein biosynthesis</keyword>
<dbReference type="AlphaFoldDB" id="A0AAD7SDL0"/>
<dbReference type="GO" id="GO:0003743">
    <property type="term" value="F:translation initiation factor activity"/>
    <property type="evidence" value="ECO:0007669"/>
    <property type="project" value="UniProtKB-KW"/>
</dbReference>
<evidence type="ECO:0000256" key="3">
    <source>
        <dbReference type="ARBA" id="ARBA00022917"/>
    </source>
</evidence>
<feature type="compositionally biased region" description="Basic and acidic residues" evidence="4">
    <location>
        <begin position="571"/>
        <end position="607"/>
    </location>
</feature>
<keyword evidence="2" id="KW-0396">Initiation factor</keyword>
<dbReference type="PROSITE" id="PS51366">
    <property type="entry name" value="MI"/>
    <property type="match status" value="1"/>
</dbReference>
<comment type="caution">
    <text evidence="6">The sequence shown here is derived from an EMBL/GenBank/DDBJ whole genome shotgun (WGS) entry which is preliminary data.</text>
</comment>
<dbReference type="SMART" id="SM00544">
    <property type="entry name" value="MA3"/>
    <property type="match status" value="1"/>
</dbReference>
<dbReference type="GO" id="GO:0003729">
    <property type="term" value="F:mRNA binding"/>
    <property type="evidence" value="ECO:0007669"/>
    <property type="project" value="TreeGrafter"/>
</dbReference>
<feature type="region of interest" description="Disordered" evidence="4">
    <location>
        <begin position="630"/>
        <end position="659"/>
    </location>
</feature>
<organism evidence="6 7">
    <name type="scientific">Aldrovandia affinis</name>
    <dbReference type="NCBI Taxonomy" id="143900"/>
    <lineage>
        <taxon>Eukaryota</taxon>
        <taxon>Metazoa</taxon>
        <taxon>Chordata</taxon>
        <taxon>Craniata</taxon>
        <taxon>Vertebrata</taxon>
        <taxon>Euteleostomi</taxon>
        <taxon>Actinopterygii</taxon>
        <taxon>Neopterygii</taxon>
        <taxon>Teleostei</taxon>
        <taxon>Notacanthiformes</taxon>
        <taxon>Halosauridae</taxon>
        <taxon>Aldrovandia</taxon>
    </lineage>
</organism>
<dbReference type="Pfam" id="PF02847">
    <property type="entry name" value="MA3"/>
    <property type="match status" value="1"/>
</dbReference>
<feature type="compositionally biased region" description="Basic and acidic residues" evidence="4">
    <location>
        <begin position="634"/>
        <end position="649"/>
    </location>
</feature>
<dbReference type="PANTHER" id="PTHR23253:SF10">
    <property type="entry name" value="EUKARYOTIC TRANSLATION INITIATION FACTOR 4 GAMMA 1"/>
    <property type="match status" value="1"/>
</dbReference>
<feature type="region of interest" description="Disordered" evidence="4">
    <location>
        <begin position="568"/>
        <end position="615"/>
    </location>
</feature>
<feature type="compositionally biased region" description="Polar residues" evidence="4">
    <location>
        <begin position="116"/>
        <end position="132"/>
    </location>
</feature>
<dbReference type="InterPro" id="IPR003891">
    <property type="entry name" value="Initiation_fac_eIF4g_MI"/>
</dbReference>
<sequence length="859" mass="98414">MSSPPQSSQARPHKKYDREFLLGLRFTNVSIRRPKWLPHISDVVLDKPSNMPLTPQSASPLTGLNCGSDFTPPFLNRGRQFVGGRRYENHSGETSQYYHLSPHAHYRDSYQKARNPENSQPPQMDSPRFSQHPQREEPRKIIPSIPLGSDVRLNQAENAWRPVARKLAVRDRGEADHKAAGTQELLCQMRSILNKLTPERFHSLAHQVAALAIDTAERLKGVVELVFEKAISEPKFSVTYASMCRCLMKLNVPTIDSSGDALNFCSLLLDLCWKEFKKVEKNGKIFRKKQQEQNSISMDEATVQRQRSLGNMRFIGELFKLKMVGQSVVQDCVAKLLIKETEEALECLSCLLSTSGKCLDCDKVKPHMDQYFKQIEEIIKEKKMLSRIRFLLQDILELRQNNWVPRRKDQGPKTIDQIHKEAKQEKQQEQMKVQQQLLPKRETWVRGGSHPTWGRGALPQDEGWISCSVSSKNHPIDTSQFGRITKLGALDINNLLFITGGEDTWRNWSRGSNGGSRSKCNGEPGCFTTPLNCCSTLQKPLSFTPTSRTTDCYRRVIPRFGIHHPSHRNSWKRDCGEHSDRFDQTERPGRRSDRYEQQNDRGLERHLPISNQSHNQETEECVWERDYCSPGSAVHKDRQWNRSRRDRDQPVSVQPNPARPIMTEDKLEKKSKAIIEEYLHISDMKEALLCVQEMDCVPLLFVFVRKGIELALDCDAVARERTGHLLHQLVKAGTLPAKQFYKGMQEILTLAEDMEIDIPHIWLYLAEIIAPVLRESGLPMGQLFREVSNPLVPLGKASILLVEILLLLCRTMTHEMVGEMWMDAGLSWKDFLPEDKDVRETGIEKICCGCAMTHCPLRM</sequence>
<evidence type="ECO:0000256" key="4">
    <source>
        <dbReference type="SAM" id="MobiDB-lite"/>
    </source>
</evidence>
<dbReference type="GO" id="GO:0016281">
    <property type="term" value="C:eukaryotic translation initiation factor 4F complex"/>
    <property type="evidence" value="ECO:0007669"/>
    <property type="project" value="TreeGrafter"/>
</dbReference>
<dbReference type="InterPro" id="IPR016024">
    <property type="entry name" value="ARM-type_fold"/>
</dbReference>
<evidence type="ECO:0000313" key="7">
    <source>
        <dbReference type="Proteomes" id="UP001221898"/>
    </source>
</evidence>
<feature type="domain" description="MI" evidence="5">
    <location>
        <begin position="666"/>
        <end position="788"/>
    </location>
</feature>